<sequence length="127" mass="13957">MEIHMANQISRATACMRHLPRIARCAALIAGAWSVVGCRSADAYNRDRRAELVERAQFEMQCPQNQLHFTVLRRGTEGGRRRRVGPDIVTSYGVTGCGRRTVYVLEPDTATWLANTSGGEEAAAPAP</sequence>
<keyword evidence="2" id="KW-1185">Reference proteome</keyword>
<dbReference type="STRING" id="927083.DB32_000964"/>
<organism evidence="1 2">
    <name type="scientific">Sandaracinus amylolyticus</name>
    <dbReference type="NCBI Taxonomy" id="927083"/>
    <lineage>
        <taxon>Bacteria</taxon>
        <taxon>Pseudomonadati</taxon>
        <taxon>Myxococcota</taxon>
        <taxon>Polyangia</taxon>
        <taxon>Polyangiales</taxon>
        <taxon>Sandaracinaceae</taxon>
        <taxon>Sandaracinus</taxon>
    </lineage>
</organism>
<dbReference type="AlphaFoldDB" id="A0A0F6W025"/>
<name>A0A0F6W025_9BACT</name>
<evidence type="ECO:0000313" key="1">
    <source>
        <dbReference type="EMBL" id="AKF03815.1"/>
    </source>
</evidence>
<gene>
    <name evidence="1" type="ORF">DB32_000964</name>
</gene>
<protein>
    <submittedName>
        <fullName evidence="1">Uncharacterized protein</fullName>
    </submittedName>
</protein>
<dbReference type="Proteomes" id="UP000034883">
    <property type="component" value="Chromosome"/>
</dbReference>
<accession>A0A0F6W025</accession>
<dbReference type="EMBL" id="CP011125">
    <property type="protein sequence ID" value="AKF03815.1"/>
    <property type="molecule type" value="Genomic_DNA"/>
</dbReference>
<dbReference type="KEGG" id="samy:DB32_000964"/>
<reference evidence="1 2" key="1">
    <citation type="submission" date="2015-03" db="EMBL/GenBank/DDBJ databases">
        <title>Genome assembly of Sandaracinus amylolyticus DSM 53668.</title>
        <authorList>
            <person name="Sharma G."/>
            <person name="Subramanian S."/>
        </authorList>
    </citation>
    <scope>NUCLEOTIDE SEQUENCE [LARGE SCALE GENOMIC DNA]</scope>
    <source>
        <strain evidence="1 2">DSM 53668</strain>
    </source>
</reference>
<evidence type="ECO:0000313" key="2">
    <source>
        <dbReference type="Proteomes" id="UP000034883"/>
    </source>
</evidence>
<proteinExistence type="predicted"/>